<keyword evidence="2" id="KW-1185">Reference proteome</keyword>
<evidence type="ECO:0000313" key="2">
    <source>
        <dbReference type="Proteomes" id="UP001235939"/>
    </source>
</evidence>
<dbReference type="Proteomes" id="UP001235939">
    <property type="component" value="Chromosome 06"/>
</dbReference>
<proteinExistence type="predicted"/>
<accession>A0ABY6KMJ1</accession>
<name>A0ABY6KMJ1_9ARAC</name>
<dbReference type="EMBL" id="CP092868">
    <property type="protein sequence ID" value="UYV69562.1"/>
    <property type="molecule type" value="Genomic_DNA"/>
</dbReference>
<organism evidence="1 2">
    <name type="scientific">Cordylochernes scorpioides</name>
    <dbReference type="NCBI Taxonomy" id="51811"/>
    <lineage>
        <taxon>Eukaryota</taxon>
        <taxon>Metazoa</taxon>
        <taxon>Ecdysozoa</taxon>
        <taxon>Arthropoda</taxon>
        <taxon>Chelicerata</taxon>
        <taxon>Arachnida</taxon>
        <taxon>Pseudoscorpiones</taxon>
        <taxon>Cheliferoidea</taxon>
        <taxon>Chernetidae</taxon>
        <taxon>Cordylochernes</taxon>
    </lineage>
</organism>
<sequence>MEASAAELGGFIHAPQSIDEEVHECLVCLTRQVVQPGGFSESCSDLCGDDLRAEQRVILFEACWILRTNSSRPASWGFNLKAKQEKRAQIHGYLPEELALMLSWYLESPPSDTTYRQSDQHQCQEILNNGIRAFEMWTWRVTKDRYKRSNISILNEINPIRSLEYQIFKQTLTHFGHIMRANGI</sequence>
<gene>
    <name evidence="1" type="ORF">LAZ67_6003979</name>
</gene>
<evidence type="ECO:0000313" key="1">
    <source>
        <dbReference type="EMBL" id="UYV69562.1"/>
    </source>
</evidence>
<reference evidence="1 2" key="1">
    <citation type="submission" date="2022-01" db="EMBL/GenBank/DDBJ databases">
        <title>A chromosomal length assembly of Cordylochernes scorpioides.</title>
        <authorList>
            <person name="Zeh D."/>
            <person name="Zeh J."/>
        </authorList>
    </citation>
    <scope>NUCLEOTIDE SEQUENCE [LARGE SCALE GENOMIC DNA]</scope>
    <source>
        <strain evidence="1">IN4F17</strain>
        <tissue evidence="1">Whole Body</tissue>
    </source>
</reference>
<protein>
    <submittedName>
        <fullName evidence="1">Uncharacterized protein</fullName>
    </submittedName>
</protein>